<evidence type="ECO:0008006" key="6">
    <source>
        <dbReference type="Google" id="ProtNLM"/>
    </source>
</evidence>
<evidence type="ECO:0000313" key="4">
    <source>
        <dbReference type="Proteomes" id="UP000509383"/>
    </source>
</evidence>
<dbReference type="RefSeq" id="WP_173180227.1">
    <property type="nucleotide sequence ID" value="NZ_AP023189.1"/>
</dbReference>
<evidence type="ECO:0000313" key="5">
    <source>
        <dbReference type="Proteomes" id="UP001054892"/>
    </source>
</evidence>
<evidence type="ECO:0000313" key="2">
    <source>
        <dbReference type="EMBL" id="BCG24982.1"/>
    </source>
</evidence>
<dbReference type="Proteomes" id="UP000509383">
    <property type="component" value="Chromosome"/>
</dbReference>
<evidence type="ECO:0000256" key="1">
    <source>
        <dbReference type="SAM" id="SignalP"/>
    </source>
</evidence>
<feature type="signal peptide" evidence="1">
    <location>
        <begin position="1"/>
        <end position="20"/>
    </location>
</feature>
<dbReference type="KEGG" id="ptw:TUM18999_31730"/>
<sequence length="158" mass="16694">MSSLKLTLIALAALSVGACAVPTPTHTDDNGVRAAAQKLIGQPASKAFELFGQPDQGMGPSSYGSGGFYAWNRVQTHVTPEQVFVSTGKEYVGQKETWVGVGGGGVAGVAQVGSEPVYRETGYYENRTVLDYFCSITLYTDGKDIITNASVINCMNSQ</sequence>
<evidence type="ECO:0000313" key="3">
    <source>
        <dbReference type="EMBL" id="GJN55928.1"/>
    </source>
</evidence>
<reference evidence="2 4" key="1">
    <citation type="submission" date="2020-05" db="EMBL/GenBank/DDBJ databases">
        <title>Characterization of novel class B3 metallo-beta-lactamase from novel Pseudomonas species.</title>
        <authorList>
            <person name="Yamada K."/>
            <person name="Aoki K."/>
            <person name="Ishii Y."/>
        </authorList>
    </citation>
    <scope>NUCLEOTIDE SEQUENCE [LARGE SCALE GENOMIC DNA]</scope>
    <source>
        <strain evidence="2 4">TUM18999</strain>
        <strain evidence="3 5">TUM20286</strain>
    </source>
</reference>
<feature type="chain" id="PRO_5027081494" description="Lipoprotein" evidence="1">
    <location>
        <begin position="21"/>
        <end position="158"/>
    </location>
</feature>
<keyword evidence="1" id="KW-0732">Signal</keyword>
<dbReference type="EMBL" id="BQKM01000023">
    <property type="protein sequence ID" value="GJN55928.1"/>
    <property type="molecule type" value="Genomic_DNA"/>
</dbReference>
<keyword evidence="5" id="KW-1185">Reference proteome</keyword>
<dbReference type="AlphaFoldDB" id="A0A6J4E5A3"/>
<organism evidence="2 4">
    <name type="scientific">Pseudomonas tohonis</name>
    <dbReference type="NCBI Taxonomy" id="2725477"/>
    <lineage>
        <taxon>Bacteria</taxon>
        <taxon>Pseudomonadati</taxon>
        <taxon>Pseudomonadota</taxon>
        <taxon>Gammaproteobacteria</taxon>
        <taxon>Pseudomonadales</taxon>
        <taxon>Pseudomonadaceae</taxon>
        <taxon>Pseudomonas</taxon>
    </lineage>
</organism>
<name>A0A6J4E5A3_9PSED</name>
<protein>
    <recommendedName>
        <fullName evidence="6">Lipoprotein</fullName>
    </recommendedName>
</protein>
<dbReference type="PROSITE" id="PS51257">
    <property type="entry name" value="PROKAR_LIPOPROTEIN"/>
    <property type="match status" value="1"/>
</dbReference>
<proteinExistence type="predicted"/>
<dbReference type="EMBL" id="AP023189">
    <property type="protein sequence ID" value="BCG24982.1"/>
    <property type="molecule type" value="Genomic_DNA"/>
</dbReference>
<gene>
    <name evidence="2" type="ORF">TUM18999_31730</name>
    <name evidence="3" type="ORF">TUM20286_56800</name>
</gene>
<dbReference type="Proteomes" id="UP001054892">
    <property type="component" value="Unassembled WGS sequence"/>
</dbReference>
<accession>A0A6J4E5A3</accession>